<evidence type="ECO:0000313" key="2">
    <source>
        <dbReference type="EMBL" id="OSS47737.1"/>
    </source>
</evidence>
<gene>
    <name evidence="2" type="ORF">B5807_06692</name>
</gene>
<accession>A0A1Y2LX44</accession>
<feature type="compositionally biased region" description="Basic residues" evidence="1">
    <location>
        <begin position="396"/>
        <end position="409"/>
    </location>
</feature>
<evidence type="ECO:0000256" key="1">
    <source>
        <dbReference type="SAM" id="MobiDB-lite"/>
    </source>
</evidence>
<feature type="region of interest" description="Disordered" evidence="1">
    <location>
        <begin position="307"/>
        <end position="409"/>
    </location>
</feature>
<feature type="compositionally biased region" description="Basic and acidic residues" evidence="1">
    <location>
        <begin position="361"/>
        <end position="376"/>
    </location>
</feature>
<organism evidence="2 3">
    <name type="scientific">Epicoccum nigrum</name>
    <name type="common">Soil fungus</name>
    <name type="synonym">Epicoccum purpurascens</name>
    <dbReference type="NCBI Taxonomy" id="105696"/>
    <lineage>
        <taxon>Eukaryota</taxon>
        <taxon>Fungi</taxon>
        <taxon>Dikarya</taxon>
        <taxon>Ascomycota</taxon>
        <taxon>Pezizomycotina</taxon>
        <taxon>Dothideomycetes</taxon>
        <taxon>Pleosporomycetidae</taxon>
        <taxon>Pleosporales</taxon>
        <taxon>Pleosporineae</taxon>
        <taxon>Didymellaceae</taxon>
        <taxon>Epicoccum</taxon>
    </lineage>
</organism>
<sequence>MEMSDTQPCLPDSVSIYSSDYSLDGGEVQTADTECRLDGDTALPQGSLDSTAVASSQIQSSSYGPDLGDLSQLLLFRGRLQETGCTFSPEGEMLTYGNPVSDADLQQMLLLGPLYDEKWMKYFNRDSAEVENSLGPDIRVFKRMLQNEGIKFNGQHQRTSYISKLSPKLLRLCEQYDALLREEWLVKMQNIHPALRSSFEGEQETRLGLGIRQDFEGKSTTSQILGWSFIQYDAEFETEFARKSRQLTGTIEEPNVVQAGSWPIAQEVGIETLTLPSEPRTSSVSHRPALSLVVPLRPRGGTIISQPFVHVPSPLNSPNASSTMLVDDRQTSAPSSGPDEDRRGRPRRREDHAGTLSAMVADERKRAEEQTVREDVPGGDDPVESGEKKKSEKKGMWKRMKCVFGRKKP</sequence>
<keyword evidence="3" id="KW-1185">Reference proteome</keyword>
<dbReference type="Proteomes" id="UP000193240">
    <property type="component" value="Unassembled WGS sequence"/>
</dbReference>
<proteinExistence type="predicted"/>
<evidence type="ECO:0000313" key="3">
    <source>
        <dbReference type="Proteomes" id="UP000193240"/>
    </source>
</evidence>
<dbReference type="EMBL" id="KZ107847">
    <property type="protein sequence ID" value="OSS47737.1"/>
    <property type="molecule type" value="Genomic_DNA"/>
</dbReference>
<name>A0A1Y2LX44_EPING</name>
<dbReference type="AlphaFoldDB" id="A0A1Y2LX44"/>
<feature type="compositionally biased region" description="Basic and acidic residues" evidence="1">
    <location>
        <begin position="339"/>
        <end position="353"/>
    </location>
</feature>
<feature type="compositionally biased region" description="Basic and acidic residues" evidence="1">
    <location>
        <begin position="385"/>
        <end position="395"/>
    </location>
</feature>
<dbReference type="InParanoid" id="A0A1Y2LX44"/>
<protein>
    <submittedName>
        <fullName evidence="2">Uncharacterized protein</fullName>
    </submittedName>
</protein>
<feature type="compositionally biased region" description="Polar residues" evidence="1">
    <location>
        <begin position="314"/>
        <end position="324"/>
    </location>
</feature>
<reference evidence="2 3" key="1">
    <citation type="journal article" date="2017" name="Genome Announc.">
        <title>Genome sequence of the saprophytic ascomycete Epicoccum nigrum ICMP 19927 strain isolated from New Zealand.</title>
        <authorList>
            <person name="Fokin M."/>
            <person name="Fleetwood D."/>
            <person name="Weir B.S."/>
            <person name="Villas-Boas S.G."/>
        </authorList>
    </citation>
    <scope>NUCLEOTIDE SEQUENCE [LARGE SCALE GENOMIC DNA]</scope>
    <source>
        <strain evidence="2 3">ICMP 19927</strain>
    </source>
</reference>